<keyword evidence="2" id="KW-0539">Nucleus</keyword>
<dbReference type="Gene3D" id="1.10.246.90">
    <property type="entry name" value="Nop domain"/>
    <property type="match status" value="1"/>
</dbReference>
<dbReference type="InterPro" id="IPR036070">
    <property type="entry name" value="Nop_dom_sf"/>
</dbReference>
<dbReference type="InterPro" id="IPR027105">
    <property type="entry name" value="Prp31"/>
</dbReference>
<dbReference type="GO" id="GO:0071011">
    <property type="term" value="C:precatalytic spliceosome"/>
    <property type="evidence" value="ECO:0007669"/>
    <property type="project" value="TreeGrafter"/>
</dbReference>
<dbReference type="SUPFAM" id="SSF89124">
    <property type="entry name" value="Nop domain"/>
    <property type="match status" value="1"/>
</dbReference>
<comment type="caution">
    <text evidence="6">The sequence shown here is derived from an EMBL/GenBank/DDBJ whole genome shotgun (WGS) entry which is preliminary data.</text>
</comment>
<evidence type="ECO:0000256" key="4">
    <source>
        <dbReference type="SAM" id="MobiDB-lite"/>
    </source>
</evidence>
<keyword evidence="7" id="KW-1185">Reference proteome</keyword>
<feature type="domain" description="Nop" evidence="5">
    <location>
        <begin position="1"/>
        <end position="45"/>
    </location>
</feature>
<dbReference type="AlphaFoldDB" id="A0A392QT26"/>
<feature type="non-terminal residue" evidence="6">
    <location>
        <position position="103"/>
    </location>
</feature>
<name>A0A392QT26_9FABA</name>
<evidence type="ECO:0000256" key="3">
    <source>
        <dbReference type="ARBA" id="ARBA00023274"/>
    </source>
</evidence>
<dbReference type="PANTHER" id="PTHR13904:SF0">
    <property type="entry name" value="U4_U6 SMALL NUCLEAR RIBONUCLEOPROTEIN PRP31"/>
    <property type="match status" value="1"/>
</dbReference>
<organism evidence="6 7">
    <name type="scientific">Trifolium medium</name>
    <dbReference type="NCBI Taxonomy" id="97028"/>
    <lineage>
        <taxon>Eukaryota</taxon>
        <taxon>Viridiplantae</taxon>
        <taxon>Streptophyta</taxon>
        <taxon>Embryophyta</taxon>
        <taxon>Tracheophyta</taxon>
        <taxon>Spermatophyta</taxon>
        <taxon>Magnoliopsida</taxon>
        <taxon>eudicotyledons</taxon>
        <taxon>Gunneridae</taxon>
        <taxon>Pentapetalae</taxon>
        <taxon>rosids</taxon>
        <taxon>fabids</taxon>
        <taxon>Fabales</taxon>
        <taxon>Fabaceae</taxon>
        <taxon>Papilionoideae</taxon>
        <taxon>50 kb inversion clade</taxon>
        <taxon>NPAAA clade</taxon>
        <taxon>Hologalegina</taxon>
        <taxon>IRL clade</taxon>
        <taxon>Trifolieae</taxon>
        <taxon>Trifolium</taxon>
    </lineage>
</organism>
<evidence type="ECO:0000313" key="6">
    <source>
        <dbReference type="EMBL" id="MCI27438.1"/>
    </source>
</evidence>
<evidence type="ECO:0000256" key="1">
    <source>
        <dbReference type="ARBA" id="ARBA00004123"/>
    </source>
</evidence>
<feature type="compositionally biased region" description="Basic residues" evidence="4">
    <location>
        <begin position="63"/>
        <end position="76"/>
    </location>
</feature>
<dbReference type="InterPro" id="IPR002687">
    <property type="entry name" value="Nop_dom"/>
</dbReference>
<dbReference type="GO" id="GO:0046540">
    <property type="term" value="C:U4/U6 x U5 tri-snRNP complex"/>
    <property type="evidence" value="ECO:0007669"/>
    <property type="project" value="InterPro"/>
</dbReference>
<dbReference type="EMBL" id="LXQA010159278">
    <property type="protein sequence ID" value="MCI27438.1"/>
    <property type="molecule type" value="Genomic_DNA"/>
</dbReference>
<protein>
    <submittedName>
        <fullName evidence="6">U4/U6 small nuclear ribonucleoprotein Prp31-like isoform</fullName>
    </submittedName>
</protein>
<sequence length="103" mass="11716">MRAYRLLAAKSTLAARVDLIHGDPSGKLGTTLKDEILTKIDKWQESPPVKRPKPLPVPDSDPKKKKRGGRRLRKMKEKYTMADKRKLSKANRMQFGIAEESCL</sequence>
<proteinExistence type="predicted"/>
<comment type="subcellular location">
    <subcellularLocation>
        <location evidence="1">Nucleus</location>
    </subcellularLocation>
</comment>
<reference evidence="6 7" key="1">
    <citation type="journal article" date="2018" name="Front. Plant Sci.">
        <title>Red Clover (Trifolium pratense) and Zigzag Clover (T. medium) - A Picture of Genomic Similarities and Differences.</title>
        <authorList>
            <person name="Dluhosova J."/>
            <person name="Istvanek J."/>
            <person name="Nedelnik J."/>
            <person name="Repkova J."/>
        </authorList>
    </citation>
    <scope>NUCLEOTIDE SEQUENCE [LARGE SCALE GENOMIC DNA]</scope>
    <source>
        <strain evidence="7">cv. 10/8</strain>
        <tissue evidence="6">Leaf</tissue>
    </source>
</reference>
<dbReference type="InterPro" id="IPR019175">
    <property type="entry name" value="Prp31_C"/>
</dbReference>
<evidence type="ECO:0000313" key="7">
    <source>
        <dbReference type="Proteomes" id="UP000265520"/>
    </source>
</evidence>
<dbReference type="Pfam" id="PF01798">
    <property type="entry name" value="Nop"/>
    <property type="match status" value="1"/>
</dbReference>
<dbReference type="Pfam" id="PF09785">
    <property type="entry name" value="Prp31_C"/>
    <property type="match status" value="1"/>
</dbReference>
<evidence type="ECO:0000256" key="2">
    <source>
        <dbReference type="ARBA" id="ARBA00023242"/>
    </source>
</evidence>
<dbReference type="InterPro" id="IPR042239">
    <property type="entry name" value="Nop_C"/>
</dbReference>
<dbReference type="GO" id="GO:0000244">
    <property type="term" value="P:spliceosomal tri-snRNP complex assembly"/>
    <property type="evidence" value="ECO:0007669"/>
    <property type="project" value="InterPro"/>
</dbReference>
<evidence type="ECO:0000259" key="5">
    <source>
        <dbReference type="PROSITE" id="PS51358"/>
    </source>
</evidence>
<dbReference type="Proteomes" id="UP000265520">
    <property type="component" value="Unassembled WGS sequence"/>
</dbReference>
<feature type="region of interest" description="Disordered" evidence="4">
    <location>
        <begin position="43"/>
        <end position="76"/>
    </location>
</feature>
<accession>A0A392QT26</accession>
<dbReference type="PROSITE" id="PS51358">
    <property type="entry name" value="NOP"/>
    <property type="match status" value="1"/>
</dbReference>
<dbReference type="GO" id="GO:0005687">
    <property type="term" value="C:U4 snRNP"/>
    <property type="evidence" value="ECO:0007669"/>
    <property type="project" value="TreeGrafter"/>
</dbReference>
<dbReference type="PANTHER" id="PTHR13904">
    <property type="entry name" value="PRE-MRNA SPLICING FACTOR PRP31"/>
    <property type="match status" value="1"/>
</dbReference>
<keyword evidence="3 6" id="KW-0687">Ribonucleoprotein</keyword>